<feature type="domain" description="N-acetyltransferase" evidence="1">
    <location>
        <begin position="22"/>
        <end position="178"/>
    </location>
</feature>
<dbReference type="Pfam" id="PF00583">
    <property type="entry name" value="Acetyltransf_1"/>
    <property type="match status" value="1"/>
</dbReference>
<proteinExistence type="predicted"/>
<name>A0ABZ0HWG8_9HYPH</name>
<protein>
    <submittedName>
        <fullName evidence="2">GNAT family N-acetyltransferase</fullName>
    </submittedName>
</protein>
<organism evidence="2 3">
    <name type="scientific">Methylocapsa polymorpha</name>
    <dbReference type="NCBI Taxonomy" id="3080828"/>
    <lineage>
        <taxon>Bacteria</taxon>
        <taxon>Pseudomonadati</taxon>
        <taxon>Pseudomonadota</taxon>
        <taxon>Alphaproteobacteria</taxon>
        <taxon>Hyphomicrobiales</taxon>
        <taxon>Beijerinckiaceae</taxon>
        <taxon>Methylocapsa</taxon>
    </lineage>
</organism>
<dbReference type="Proteomes" id="UP001626536">
    <property type="component" value="Chromosome"/>
</dbReference>
<evidence type="ECO:0000313" key="2">
    <source>
        <dbReference type="EMBL" id="WOJ91112.1"/>
    </source>
</evidence>
<sequence length="192" mass="21556">MTTPIKAQTEAREIALRDGAHFLLRDVRSDDEPRLRDMFACATSEDIHFRCFGAMRGFAADMAHRLAHLDPTRELALVALTPPERQPEEILGVVHLAQCPEAMDTAEFDIMVRSDLKQHGLGYRMMTEILESARQRGLKAITGNILRDNYVMLQMAHELGFKTDAVDRDAVRVKVNLADSGSSFAETEREAT</sequence>
<dbReference type="Gene3D" id="3.40.630.30">
    <property type="match status" value="1"/>
</dbReference>
<dbReference type="SUPFAM" id="SSF55729">
    <property type="entry name" value="Acyl-CoA N-acyltransferases (Nat)"/>
    <property type="match status" value="1"/>
</dbReference>
<dbReference type="RefSeq" id="WP_407340700.1">
    <property type="nucleotide sequence ID" value="NZ_CP136862.1"/>
</dbReference>
<accession>A0ABZ0HWG8</accession>
<dbReference type="PROSITE" id="PS51186">
    <property type="entry name" value="GNAT"/>
    <property type="match status" value="1"/>
</dbReference>
<keyword evidence="3" id="KW-1185">Reference proteome</keyword>
<dbReference type="EMBL" id="CP136862">
    <property type="protein sequence ID" value="WOJ91112.1"/>
    <property type="molecule type" value="Genomic_DNA"/>
</dbReference>
<dbReference type="InterPro" id="IPR016181">
    <property type="entry name" value="Acyl_CoA_acyltransferase"/>
</dbReference>
<dbReference type="CDD" id="cd04301">
    <property type="entry name" value="NAT_SF"/>
    <property type="match status" value="1"/>
</dbReference>
<gene>
    <name evidence="2" type="ORF">RZS28_07490</name>
</gene>
<evidence type="ECO:0000259" key="1">
    <source>
        <dbReference type="PROSITE" id="PS51186"/>
    </source>
</evidence>
<reference evidence="2 3" key="1">
    <citation type="submission" date="2023-10" db="EMBL/GenBank/DDBJ databases">
        <title>Novel methanotroph of the genus Methylocapsa from a subarctic wetland.</title>
        <authorList>
            <person name="Belova S.E."/>
            <person name="Oshkin I.Y."/>
            <person name="Miroshnikov K."/>
            <person name="Dedysh S.N."/>
        </authorList>
    </citation>
    <scope>NUCLEOTIDE SEQUENCE [LARGE SCALE GENOMIC DNA]</scope>
    <source>
        <strain evidence="2 3">RX1</strain>
    </source>
</reference>
<dbReference type="InterPro" id="IPR000182">
    <property type="entry name" value="GNAT_dom"/>
</dbReference>
<evidence type="ECO:0000313" key="3">
    <source>
        <dbReference type="Proteomes" id="UP001626536"/>
    </source>
</evidence>